<dbReference type="PRINTS" id="PR00794">
    <property type="entry name" value="RIBONUCLEASE"/>
</dbReference>
<dbReference type="GO" id="GO:0003676">
    <property type="term" value="F:nucleic acid binding"/>
    <property type="evidence" value="ECO:0007669"/>
    <property type="project" value="InterPro"/>
</dbReference>
<dbReference type="GO" id="GO:0045087">
    <property type="term" value="P:innate immune response"/>
    <property type="evidence" value="ECO:0007669"/>
    <property type="project" value="TreeGrafter"/>
</dbReference>
<dbReference type="PANTHER" id="PTHR11437">
    <property type="entry name" value="RIBONUCLEASE"/>
    <property type="match status" value="1"/>
</dbReference>
<feature type="chain" id="PRO_5034390626" description="Ribonuclease A-domain domain-containing protein" evidence="4">
    <location>
        <begin position="23"/>
        <end position="160"/>
    </location>
</feature>
<keyword evidence="3" id="KW-0964">Secreted</keyword>
<evidence type="ECO:0000256" key="2">
    <source>
        <dbReference type="ARBA" id="ARBA00005600"/>
    </source>
</evidence>
<sequence>MAPARAGFCPLLLLLLAKPGNMTPAQWFETQHVQPRPQGCNTAIHKINKFAKHCKDFSTFLHESIYCMVITCQTPNIACKNGHKNCHQNQKPISLTTCELLSGRCPDCRNKEKQLEAFFIVAWDLPQQKDDLRYHLCPVHCTGQRNVSDFVTMKNPSFPD</sequence>
<dbReference type="GO" id="GO:0004540">
    <property type="term" value="F:RNA nuclease activity"/>
    <property type="evidence" value="ECO:0007669"/>
    <property type="project" value="TreeGrafter"/>
</dbReference>
<evidence type="ECO:0000256" key="3">
    <source>
        <dbReference type="ARBA" id="ARBA00022525"/>
    </source>
</evidence>
<dbReference type="SMART" id="SM00092">
    <property type="entry name" value="RNAse_Pc"/>
    <property type="match status" value="1"/>
</dbReference>
<name>A0A8C2RV45_CAPHI</name>
<dbReference type="SUPFAM" id="SSF54076">
    <property type="entry name" value="RNase A-like"/>
    <property type="match status" value="1"/>
</dbReference>
<dbReference type="Gene3D" id="3.10.130.10">
    <property type="entry name" value="Ribonuclease A-like domain"/>
    <property type="match status" value="1"/>
</dbReference>
<feature type="domain" description="Ribonuclease A-domain" evidence="5">
    <location>
        <begin position="21"/>
        <end position="145"/>
    </location>
</feature>
<accession>A0A8C2RV45</accession>
<dbReference type="GO" id="GO:0050832">
    <property type="term" value="P:defense response to fungus"/>
    <property type="evidence" value="ECO:0007669"/>
    <property type="project" value="TreeGrafter"/>
</dbReference>
<organism evidence="6">
    <name type="scientific">Capra hircus</name>
    <name type="common">Goat</name>
    <dbReference type="NCBI Taxonomy" id="9925"/>
    <lineage>
        <taxon>Eukaryota</taxon>
        <taxon>Metazoa</taxon>
        <taxon>Chordata</taxon>
        <taxon>Craniata</taxon>
        <taxon>Vertebrata</taxon>
        <taxon>Euteleostomi</taxon>
        <taxon>Mammalia</taxon>
        <taxon>Eutheria</taxon>
        <taxon>Laurasiatheria</taxon>
        <taxon>Artiodactyla</taxon>
        <taxon>Ruminantia</taxon>
        <taxon>Pecora</taxon>
        <taxon>Bovidae</taxon>
        <taxon>Caprinae</taxon>
        <taxon>Capra</taxon>
    </lineage>
</organism>
<dbReference type="Ensembl" id="ENSCHIT00010048532.1">
    <property type="protein sequence ID" value="ENSCHIP00010034492.1"/>
    <property type="gene ID" value="ENSCHIG00010025659.1"/>
</dbReference>
<evidence type="ECO:0000256" key="1">
    <source>
        <dbReference type="ARBA" id="ARBA00004613"/>
    </source>
</evidence>
<evidence type="ECO:0000313" key="6">
    <source>
        <dbReference type="Ensembl" id="ENSCHIP00010034492.1"/>
    </source>
</evidence>
<dbReference type="GO" id="GO:0050830">
    <property type="term" value="P:defense response to Gram-positive bacterium"/>
    <property type="evidence" value="ECO:0007669"/>
    <property type="project" value="TreeGrafter"/>
</dbReference>
<feature type="signal peptide" evidence="4">
    <location>
        <begin position="1"/>
        <end position="22"/>
    </location>
</feature>
<dbReference type="GO" id="GO:0050829">
    <property type="term" value="P:defense response to Gram-negative bacterium"/>
    <property type="evidence" value="ECO:0007669"/>
    <property type="project" value="TreeGrafter"/>
</dbReference>
<comment type="subcellular location">
    <subcellularLocation>
        <location evidence="1">Secreted</location>
    </subcellularLocation>
</comment>
<protein>
    <recommendedName>
        <fullName evidence="5">Ribonuclease A-domain domain-containing protein</fullName>
    </recommendedName>
</protein>
<evidence type="ECO:0000256" key="4">
    <source>
        <dbReference type="SAM" id="SignalP"/>
    </source>
</evidence>
<keyword evidence="4" id="KW-0732">Signal</keyword>
<reference evidence="6" key="1">
    <citation type="submission" date="2019-03" db="EMBL/GenBank/DDBJ databases">
        <title>Genome sequencing and reference-guided assembly of Black Bengal Goat (Capra hircus).</title>
        <authorList>
            <person name="Siddiki A.Z."/>
            <person name="Baten A."/>
            <person name="Billah M."/>
            <person name="Alam M.A.U."/>
            <person name="Shawrob K.S.M."/>
            <person name="Saha S."/>
            <person name="Chowdhury M."/>
            <person name="Rahman A.H."/>
            <person name="Stear M."/>
            <person name="Miah G."/>
            <person name="Das G.B."/>
            <person name="Hossain M.M."/>
            <person name="Kumkum M."/>
            <person name="Islam M.S."/>
            <person name="Mollah A.M."/>
            <person name="Ahsan A."/>
            <person name="Tusar F."/>
            <person name="Khan M.K.I."/>
        </authorList>
    </citation>
    <scope>NUCLEOTIDE SEQUENCE [LARGE SCALE GENOMIC DNA]</scope>
</reference>
<comment type="similarity">
    <text evidence="2">Belongs to the pancreatic ribonuclease family.</text>
</comment>
<dbReference type="Pfam" id="PF00074">
    <property type="entry name" value="RnaseA"/>
    <property type="match status" value="1"/>
</dbReference>
<dbReference type="AlphaFoldDB" id="A0A8C2RV45"/>
<dbReference type="InterPro" id="IPR036816">
    <property type="entry name" value="RNaseA-like_dom_sf"/>
</dbReference>
<evidence type="ECO:0000259" key="5">
    <source>
        <dbReference type="SMART" id="SM00092"/>
    </source>
</evidence>
<reference evidence="6" key="2">
    <citation type="submission" date="2025-08" db="UniProtKB">
        <authorList>
            <consortium name="Ensembl"/>
        </authorList>
    </citation>
    <scope>IDENTIFICATION</scope>
</reference>
<dbReference type="PANTHER" id="PTHR11437:SF31">
    <property type="entry name" value="RIBONUCLEASE 7"/>
    <property type="match status" value="1"/>
</dbReference>
<dbReference type="InterPro" id="IPR001427">
    <property type="entry name" value="RNaseA"/>
</dbReference>
<dbReference type="GO" id="GO:0005615">
    <property type="term" value="C:extracellular space"/>
    <property type="evidence" value="ECO:0007669"/>
    <property type="project" value="TreeGrafter"/>
</dbReference>
<dbReference type="InterPro" id="IPR023412">
    <property type="entry name" value="RNaseA_domain"/>
</dbReference>
<proteinExistence type="inferred from homology"/>